<sequence>MVLLLHTNNTVLADDIVSTKEDNTAYNSNSSPNTLDTSIEAVKQNGIILVETKEQVFQDETLAEQDTQEQINTINQAVESAKIEEQTYKQEVQNYQTYLEDKSKFEQDSIKYENYLK</sequence>
<organism evidence="2 3">
    <name type="scientific">Streptococcus suis</name>
    <dbReference type="NCBI Taxonomy" id="1307"/>
    <lineage>
        <taxon>Bacteria</taxon>
        <taxon>Bacillati</taxon>
        <taxon>Bacillota</taxon>
        <taxon>Bacilli</taxon>
        <taxon>Lactobacillales</taxon>
        <taxon>Streptococcaceae</taxon>
        <taxon>Streptococcus</taxon>
    </lineage>
</organism>
<dbReference type="AlphaFoldDB" id="A0AB33U1B1"/>
<name>A0AB33U1B1_STRSU</name>
<dbReference type="Proteomes" id="UP000073390">
    <property type="component" value="Unassembled WGS sequence"/>
</dbReference>
<gene>
    <name evidence="2" type="ORF">ERS132389_00774</name>
</gene>
<reference evidence="2 3" key="1">
    <citation type="submission" date="2016-02" db="EMBL/GenBank/DDBJ databases">
        <authorList>
            <consortium name="Pathogen Informatics"/>
        </authorList>
    </citation>
    <scope>NUCLEOTIDE SEQUENCE [LARGE SCALE GENOMIC DNA]</scope>
    <source>
        <strain evidence="2 3">LSS27</strain>
    </source>
</reference>
<dbReference type="RefSeq" id="WP_044676459.1">
    <property type="nucleotide sequence ID" value="NZ_CEEA01000048.1"/>
</dbReference>
<comment type="caution">
    <text evidence="2">The sequence shown here is derived from an EMBL/GenBank/DDBJ whole genome shotgun (WGS) entry which is preliminary data.</text>
</comment>
<evidence type="ECO:0000256" key="1">
    <source>
        <dbReference type="SAM" id="Coils"/>
    </source>
</evidence>
<dbReference type="EMBL" id="FIGB01000002">
    <property type="protein sequence ID" value="CYU39887.1"/>
    <property type="molecule type" value="Genomic_DNA"/>
</dbReference>
<evidence type="ECO:0000313" key="2">
    <source>
        <dbReference type="EMBL" id="CYU39887.1"/>
    </source>
</evidence>
<protein>
    <recommendedName>
        <fullName evidence="4">Agglutinin receptor</fullName>
    </recommendedName>
</protein>
<accession>A0AB33U1B1</accession>
<evidence type="ECO:0000313" key="3">
    <source>
        <dbReference type="Proteomes" id="UP000073390"/>
    </source>
</evidence>
<feature type="coiled-coil region" evidence="1">
    <location>
        <begin position="64"/>
        <end position="91"/>
    </location>
</feature>
<keyword evidence="1" id="KW-0175">Coiled coil</keyword>
<evidence type="ECO:0008006" key="4">
    <source>
        <dbReference type="Google" id="ProtNLM"/>
    </source>
</evidence>
<proteinExistence type="predicted"/>